<dbReference type="EMBL" id="AVOT02004380">
    <property type="protein sequence ID" value="MBW0476197.1"/>
    <property type="molecule type" value="Genomic_DNA"/>
</dbReference>
<reference evidence="2" key="1">
    <citation type="submission" date="2021-03" db="EMBL/GenBank/DDBJ databases">
        <title>Draft genome sequence of rust myrtle Austropuccinia psidii MF-1, a brazilian biotype.</title>
        <authorList>
            <person name="Quecine M.C."/>
            <person name="Pachon D.M.R."/>
            <person name="Bonatelli M.L."/>
            <person name="Correr F.H."/>
            <person name="Franceschini L.M."/>
            <person name="Leite T.F."/>
            <person name="Margarido G.R.A."/>
            <person name="Almeida C.A."/>
            <person name="Ferrarezi J.A."/>
            <person name="Labate C.A."/>
        </authorList>
    </citation>
    <scope>NUCLEOTIDE SEQUENCE</scope>
    <source>
        <strain evidence="2">MF-1</strain>
    </source>
</reference>
<comment type="caution">
    <text evidence="2">The sequence shown here is derived from an EMBL/GenBank/DDBJ whole genome shotgun (WGS) entry which is preliminary data.</text>
</comment>
<sequence>MMRGSARYVGCKITLVIKGQKNLASLVICSSEADFSNLDLQLWICLRLFRKSITSLQHACRVLFDQIYNVQSGTMRSRDERSFALAHTDSKTRRRQRSEIQLPYPHGTSWNL</sequence>
<evidence type="ECO:0000313" key="3">
    <source>
        <dbReference type="Proteomes" id="UP000765509"/>
    </source>
</evidence>
<dbReference type="AlphaFoldDB" id="A0A9Q3C2Z9"/>
<gene>
    <name evidence="2" type="ORF">O181_015912</name>
</gene>
<evidence type="ECO:0000256" key="1">
    <source>
        <dbReference type="SAM" id="MobiDB-lite"/>
    </source>
</evidence>
<evidence type="ECO:0000313" key="2">
    <source>
        <dbReference type="EMBL" id="MBW0476197.1"/>
    </source>
</evidence>
<organism evidence="2 3">
    <name type="scientific">Austropuccinia psidii MF-1</name>
    <dbReference type="NCBI Taxonomy" id="1389203"/>
    <lineage>
        <taxon>Eukaryota</taxon>
        <taxon>Fungi</taxon>
        <taxon>Dikarya</taxon>
        <taxon>Basidiomycota</taxon>
        <taxon>Pucciniomycotina</taxon>
        <taxon>Pucciniomycetes</taxon>
        <taxon>Pucciniales</taxon>
        <taxon>Sphaerophragmiaceae</taxon>
        <taxon>Austropuccinia</taxon>
    </lineage>
</organism>
<dbReference type="Proteomes" id="UP000765509">
    <property type="component" value="Unassembled WGS sequence"/>
</dbReference>
<keyword evidence="3" id="KW-1185">Reference proteome</keyword>
<proteinExistence type="predicted"/>
<feature type="region of interest" description="Disordered" evidence="1">
    <location>
        <begin position="74"/>
        <end position="112"/>
    </location>
</feature>
<protein>
    <submittedName>
        <fullName evidence="2">Uncharacterized protein</fullName>
    </submittedName>
</protein>
<accession>A0A9Q3C2Z9</accession>
<name>A0A9Q3C2Z9_9BASI</name>